<dbReference type="SUPFAM" id="SSF52172">
    <property type="entry name" value="CheY-like"/>
    <property type="match status" value="1"/>
</dbReference>
<evidence type="ECO:0000256" key="1">
    <source>
        <dbReference type="PROSITE-ProRule" id="PRU00169"/>
    </source>
</evidence>
<dbReference type="PANTHER" id="PTHR44520:SF2">
    <property type="entry name" value="RESPONSE REGULATOR RCP1"/>
    <property type="match status" value="1"/>
</dbReference>
<keyword evidence="4" id="KW-1185">Reference proteome</keyword>
<organism evidence="3 4">
    <name type="scientific">Aquimarina aggregata</name>
    <dbReference type="NCBI Taxonomy" id="1642818"/>
    <lineage>
        <taxon>Bacteria</taxon>
        <taxon>Pseudomonadati</taxon>
        <taxon>Bacteroidota</taxon>
        <taxon>Flavobacteriia</taxon>
        <taxon>Flavobacteriales</taxon>
        <taxon>Flavobacteriaceae</taxon>
        <taxon>Aquimarina</taxon>
    </lineage>
</organism>
<reference evidence="3 4" key="1">
    <citation type="submission" date="2016-01" db="EMBL/GenBank/DDBJ databases">
        <title>The draft genome sequence of Aquimarina sp. RZW4-3-2.</title>
        <authorList>
            <person name="Wang Y."/>
        </authorList>
    </citation>
    <scope>NUCLEOTIDE SEQUENCE [LARGE SCALE GENOMIC DNA]</scope>
    <source>
        <strain evidence="3 4">RZW4-3-2</strain>
    </source>
</reference>
<feature type="domain" description="Response regulatory" evidence="2">
    <location>
        <begin position="9"/>
        <end position="139"/>
    </location>
</feature>
<comment type="caution">
    <text evidence="3">The sequence shown here is derived from an EMBL/GenBank/DDBJ whole genome shotgun (WGS) entry which is preliminary data.</text>
</comment>
<protein>
    <recommendedName>
        <fullName evidence="2">Response regulatory domain-containing protein</fullName>
    </recommendedName>
</protein>
<evidence type="ECO:0000259" key="2">
    <source>
        <dbReference type="PROSITE" id="PS50110"/>
    </source>
</evidence>
<gene>
    <name evidence="3" type="ORF">AWE51_05070</name>
</gene>
<dbReference type="AlphaFoldDB" id="A0A163AV02"/>
<dbReference type="Pfam" id="PF00072">
    <property type="entry name" value="Response_reg"/>
    <property type="match status" value="1"/>
</dbReference>
<dbReference type="SMART" id="SM00448">
    <property type="entry name" value="REC"/>
    <property type="match status" value="1"/>
</dbReference>
<dbReference type="InterPro" id="IPR001789">
    <property type="entry name" value="Sig_transdc_resp-reg_receiver"/>
</dbReference>
<dbReference type="Proteomes" id="UP000076715">
    <property type="component" value="Unassembled WGS sequence"/>
</dbReference>
<dbReference type="OrthoDB" id="673128at2"/>
<name>A0A163AV02_9FLAO</name>
<feature type="modified residue" description="4-aspartylphosphate" evidence="1">
    <location>
        <position position="69"/>
    </location>
</feature>
<dbReference type="InterPro" id="IPR052893">
    <property type="entry name" value="TCS_response_regulator"/>
</dbReference>
<dbReference type="RefSeq" id="WP_066314619.1">
    <property type="nucleotide sequence ID" value="NZ_LQRT01000013.1"/>
</dbReference>
<sequence length="141" mass="16104">MKKITGLDCIILVDDDKITNFINKKVIKRADIDVTIKVNYNGTEALNYLKEMDQGSSSEFPRPGIIFLDINMPGMSGWDFIDEYKKLPCMQKEKIIIAMLTTSVNPDDEHIANTTPEINIYLKKPLTVKKLEDTIDTYFPV</sequence>
<dbReference type="EMBL" id="LQRT01000013">
    <property type="protein sequence ID" value="KZS40825.1"/>
    <property type="molecule type" value="Genomic_DNA"/>
</dbReference>
<dbReference type="STRING" id="1642818.AWE51_05070"/>
<dbReference type="PANTHER" id="PTHR44520">
    <property type="entry name" value="RESPONSE REGULATOR RCP1-RELATED"/>
    <property type="match status" value="1"/>
</dbReference>
<dbReference type="InterPro" id="IPR011006">
    <property type="entry name" value="CheY-like_superfamily"/>
</dbReference>
<evidence type="ECO:0000313" key="4">
    <source>
        <dbReference type="Proteomes" id="UP000076715"/>
    </source>
</evidence>
<evidence type="ECO:0000313" key="3">
    <source>
        <dbReference type="EMBL" id="KZS40825.1"/>
    </source>
</evidence>
<accession>A0A163AV02</accession>
<proteinExistence type="predicted"/>
<dbReference type="PROSITE" id="PS50110">
    <property type="entry name" value="RESPONSE_REGULATORY"/>
    <property type="match status" value="1"/>
</dbReference>
<keyword evidence="1" id="KW-0597">Phosphoprotein</keyword>
<dbReference type="Gene3D" id="3.40.50.2300">
    <property type="match status" value="1"/>
</dbReference>
<dbReference type="GO" id="GO:0000160">
    <property type="term" value="P:phosphorelay signal transduction system"/>
    <property type="evidence" value="ECO:0007669"/>
    <property type="project" value="InterPro"/>
</dbReference>